<proteinExistence type="predicted"/>
<gene>
    <name evidence="1" type="ORF">SAMN05421748_103203</name>
</gene>
<organism evidence="1 2">
    <name type="scientific">Paractinoplanes atraurantiacus</name>
    <dbReference type="NCBI Taxonomy" id="1036182"/>
    <lineage>
        <taxon>Bacteria</taxon>
        <taxon>Bacillati</taxon>
        <taxon>Actinomycetota</taxon>
        <taxon>Actinomycetes</taxon>
        <taxon>Micromonosporales</taxon>
        <taxon>Micromonosporaceae</taxon>
        <taxon>Paractinoplanes</taxon>
    </lineage>
</organism>
<name>A0A285H3V0_9ACTN</name>
<dbReference type="Proteomes" id="UP000219612">
    <property type="component" value="Unassembled WGS sequence"/>
</dbReference>
<evidence type="ECO:0000313" key="1">
    <source>
        <dbReference type="EMBL" id="SNY29171.1"/>
    </source>
</evidence>
<evidence type="ECO:0000313" key="2">
    <source>
        <dbReference type="Proteomes" id="UP000219612"/>
    </source>
</evidence>
<protein>
    <recommendedName>
        <fullName evidence="3">Prophage CP4-57 regulatory protein (AlpA)</fullName>
    </recommendedName>
</protein>
<reference evidence="2" key="1">
    <citation type="submission" date="2017-09" db="EMBL/GenBank/DDBJ databases">
        <authorList>
            <person name="Varghese N."/>
            <person name="Submissions S."/>
        </authorList>
    </citation>
    <scope>NUCLEOTIDE SEQUENCE [LARGE SCALE GENOMIC DNA]</scope>
    <source>
        <strain evidence="2">CGMCC 4.6857</strain>
    </source>
</reference>
<keyword evidence="2" id="KW-1185">Reference proteome</keyword>
<evidence type="ECO:0008006" key="3">
    <source>
        <dbReference type="Google" id="ProtNLM"/>
    </source>
</evidence>
<dbReference type="RefSeq" id="WP_097319422.1">
    <property type="nucleotide sequence ID" value="NZ_OBDY01000003.1"/>
</dbReference>
<sequence>MTRIPLMAIGEIRGRLGVGETRARVIVKRPGFPEPVWELSTGRVWLADEVEAWIAANRPDVAEPAEGDAGQ</sequence>
<dbReference type="OrthoDB" id="3400183at2"/>
<dbReference type="EMBL" id="OBDY01000003">
    <property type="protein sequence ID" value="SNY29171.1"/>
    <property type="molecule type" value="Genomic_DNA"/>
</dbReference>
<dbReference type="AlphaFoldDB" id="A0A285H3V0"/>
<accession>A0A285H3V0</accession>